<dbReference type="Proteomes" id="UP000053091">
    <property type="component" value="Unassembled WGS sequence"/>
</dbReference>
<protein>
    <submittedName>
        <fullName evidence="8">Uncharacterized membrane protein YphA, DoxX/SURF4 family</fullName>
    </submittedName>
</protein>
<evidence type="ECO:0000256" key="3">
    <source>
        <dbReference type="ARBA" id="ARBA00022475"/>
    </source>
</evidence>
<proteinExistence type="inferred from homology"/>
<feature type="transmembrane region" description="Helical" evidence="7">
    <location>
        <begin position="110"/>
        <end position="130"/>
    </location>
</feature>
<dbReference type="AlphaFoldDB" id="A0A0S7BRG2"/>
<evidence type="ECO:0000256" key="6">
    <source>
        <dbReference type="ARBA" id="ARBA00023136"/>
    </source>
</evidence>
<evidence type="ECO:0000256" key="4">
    <source>
        <dbReference type="ARBA" id="ARBA00022692"/>
    </source>
</evidence>
<gene>
    <name evidence="8" type="ORF">TBC1_111441</name>
</gene>
<feature type="transmembrane region" description="Helical" evidence="7">
    <location>
        <begin position="12"/>
        <end position="34"/>
    </location>
</feature>
<evidence type="ECO:0000313" key="9">
    <source>
        <dbReference type="Proteomes" id="UP000053091"/>
    </source>
</evidence>
<keyword evidence="9" id="KW-1185">Reference proteome</keyword>
<dbReference type="Pfam" id="PF07681">
    <property type="entry name" value="DoxX"/>
    <property type="match status" value="1"/>
</dbReference>
<dbReference type="STRING" id="1678841.TBC1_111441"/>
<evidence type="ECO:0000256" key="1">
    <source>
        <dbReference type="ARBA" id="ARBA00004651"/>
    </source>
</evidence>
<keyword evidence="3" id="KW-1003">Cell membrane</keyword>
<feature type="transmembrane region" description="Helical" evidence="7">
    <location>
        <begin position="72"/>
        <end position="98"/>
    </location>
</feature>
<comment type="similarity">
    <text evidence="2">Belongs to the DoxX family.</text>
</comment>
<dbReference type="PANTHER" id="PTHR33452">
    <property type="entry name" value="OXIDOREDUCTASE CATD-RELATED"/>
    <property type="match status" value="1"/>
</dbReference>
<comment type="subcellular location">
    <subcellularLocation>
        <location evidence="1">Cell membrane</location>
        <topology evidence="1">Multi-pass membrane protein</topology>
    </subcellularLocation>
</comment>
<name>A0A0S7BRG2_9BACT</name>
<sequence>MLKTISETRHGRFTDAGLLLARVAAGAMMLTHGIPKILNYSAIVASGKFPAIFGSAELGLSLAIIAEVGMSILLIFGLLSRLSTIPLIITMLVAAFYAHAGDPFNAREPALLYLTMYLMILLAGPGRYSADHLIRSKYRN</sequence>
<organism evidence="8">
    <name type="scientific">Lentimicrobium saccharophilum</name>
    <dbReference type="NCBI Taxonomy" id="1678841"/>
    <lineage>
        <taxon>Bacteria</taxon>
        <taxon>Pseudomonadati</taxon>
        <taxon>Bacteroidota</taxon>
        <taxon>Bacteroidia</taxon>
        <taxon>Bacteroidales</taxon>
        <taxon>Lentimicrobiaceae</taxon>
        <taxon>Lentimicrobium</taxon>
    </lineage>
</organism>
<dbReference type="OrthoDB" id="9813193at2"/>
<dbReference type="RefSeq" id="WP_062040191.1">
    <property type="nucleotide sequence ID" value="NZ_DF968182.1"/>
</dbReference>
<dbReference type="PATRIC" id="fig|1678841.3.peg.1617"/>
<keyword evidence="6 7" id="KW-0472">Membrane</keyword>
<evidence type="ECO:0000256" key="7">
    <source>
        <dbReference type="SAM" id="Phobius"/>
    </source>
</evidence>
<keyword evidence="4 7" id="KW-0812">Transmembrane</keyword>
<dbReference type="InterPro" id="IPR051907">
    <property type="entry name" value="DoxX-like_oxidoreductase"/>
</dbReference>
<evidence type="ECO:0000313" key="8">
    <source>
        <dbReference type="EMBL" id="GAP43290.1"/>
    </source>
</evidence>
<evidence type="ECO:0000256" key="2">
    <source>
        <dbReference type="ARBA" id="ARBA00006679"/>
    </source>
</evidence>
<dbReference type="PANTHER" id="PTHR33452:SF1">
    <property type="entry name" value="INNER MEMBRANE PROTEIN YPHA-RELATED"/>
    <property type="match status" value="1"/>
</dbReference>
<accession>A0A0S7BRG2</accession>
<keyword evidence="5 7" id="KW-1133">Transmembrane helix</keyword>
<reference evidence="8" key="1">
    <citation type="journal article" date="2015" name="Genome Announc.">
        <title>Draft Genome Sequence of Bacteroidales Strain TBC1, a Novel Isolate from a Methanogenic Wastewater Treatment System.</title>
        <authorList>
            <person name="Tourlousse D.M."/>
            <person name="Matsuura N."/>
            <person name="Sun L."/>
            <person name="Toyonaga M."/>
            <person name="Kuroda K."/>
            <person name="Ohashi A."/>
            <person name="Cruz R."/>
            <person name="Yamaguchi T."/>
            <person name="Sekiguchi Y."/>
        </authorList>
    </citation>
    <scope>NUCLEOTIDE SEQUENCE [LARGE SCALE GENOMIC DNA]</scope>
    <source>
        <strain evidence="8">TBC1</strain>
    </source>
</reference>
<evidence type="ECO:0000256" key="5">
    <source>
        <dbReference type="ARBA" id="ARBA00022989"/>
    </source>
</evidence>
<dbReference type="InterPro" id="IPR032808">
    <property type="entry name" value="DoxX"/>
</dbReference>
<dbReference type="GO" id="GO:0005886">
    <property type="term" value="C:plasma membrane"/>
    <property type="evidence" value="ECO:0007669"/>
    <property type="project" value="UniProtKB-SubCell"/>
</dbReference>
<dbReference type="EMBL" id="DF968182">
    <property type="protein sequence ID" value="GAP43290.1"/>
    <property type="molecule type" value="Genomic_DNA"/>
</dbReference>